<sequence>MTTVPVPPGPTVLDALALAAEAVDELVVGIARDTHLAVARRIDRTVTRVLGRTAAVPTALHTGIARTVYGGLGLGLRATARGLGRWARTGAGTPLEASAGGRFVRSAVNGLIGDQLVDDHPRLALTMTVRAPGVGDVDVRDAAAVAVAYPAATGRVAVLLHGLCENESYWERARDVVGTTYPAAFAAKGWTPVLLRANTGLGVRANGVALSSLLQDLVDHWPVPVERITLVGHSMGGLVMRAAGAVATDAADPWTQRVSDVVTLGTPHLGAPIARGIGHGSTGLGWLPETAPFGRFLDRRSAGVRDLVAGLTADVAPLPSARYRLVSATVTRSPRHPVGWLAGDLLVRERSAYGVEPGGRTLFPGAERLHLGQAHHFHLLNDPRLHAAFDRWLD</sequence>
<dbReference type="InterPro" id="IPR012908">
    <property type="entry name" value="PGAP1-ab_dom-like"/>
</dbReference>
<comment type="caution">
    <text evidence="2">The sequence shown here is derived from an EMBL/GenBank/DDBJ whole genome shotgun (WGS) entry which is preliminary data.</text>
</comment>
<feature type="domain" description="GPI inositol-deacylase PGAP1-like alpha/beta" evidence="1">
    <location>
        <begin position="224"/>
        <end position="274"/>
    </location>
</feature>
<accession>A0ABT9NPI2</accession>
<dbReference type="Pfam" id="PF07819">
    <property type="entry name" value="PGAP1"/>
    <property type="match status" value="1"/>
</dbReference>
<dbReference type="InterPro" id="IPR029058">
    <property type="entry name" value="AB_hydrolase_fold"/>
</dbReference>
<dbReference type="SUPFAM" id="SSF53474">
    <property type="entry name" value="alpha/beta-Hydrolases"/>
    <property type="match status" value="1"/>
</dbReference>
<proteinExistence type="predicted"/>
<protein>
    <recommendedName>
        <fullName evidence="1">GPI inositol-deacylase PGAP1-like alpha/beta domain-containing protein</fullName>
    </recommendedName>
</protein>
<name>A0ABT9NPI2_9ACTN</name>
<organism evidence="2 3">
    <name type="scientific">Nocardioides massiliensis</name>
    <dbReference type="NCBI Taxonomy" id="1325935"/>
    <lineage>
        <taxon>Bacteria</taxon>
        <taxon>Bacillati</taxon>
        <taxon>Actinomycetota</taxon>
        <taxon>Actinomycetes</taxon>
        <taxon>Propionibacteriales</taxon>
        <taxon>Nocardioidaceae</taxon>
        <taxon>Nocardioides</taxon>
    </lineage>
</organism>
<gene>
    <name evidence="2" type="ORF">J2S59_002143</name>
</gene>
<dbReference type="RefSeq" id="WP_068123912.1">
    <property type="nucleotide sequence ID" value="NZ_JAUSQM010000001.1"/>
</dbReference>
<evidence type="ECO:0000313" key="3">
    <source>
        <dbReference type="Proteomes" id="UP001240447"/>
    </source>
</evidence>
<evidence type="ECO:0000259" key="1">
    <source>
        <dbReference type="Pfam" id="PF07819"/>
    </source>
</evidence>
<dbReference type="Gene3D" id="3.40.50.1820">
    <property type="entry name" value="alpha/beta hydrolase"/>
    <property type="match status" value="1"/>
</dbReference>
<evidence type="ECO:0000313" key="2">
    <source>
        <dbReference type="EMBL" id="MDP9822334.1"/>
    </source>
</evidence>
<dbReference type="EMBL" id="JAUSQM010000001">
    <property type="protein sequence ID" value="MDP9822334.1"/>
    <property type="molecule type" value="Genomic_DNA"/>
</dbReference>
<reference evidence="2 3" key="1">
    <citation type="submission" date="2023-07" db="EMBL/GenBank/DDBJ databases">
        <title>Sequencing the genomes of 1000 actinobacteria strains.</title>
        <authorList>
            <person name="Klenk H.-P."/>
        </authorList>
    </citation>
    <scope>NUCLEOTIDE SEQUENCE [LARGE SCALE GENOMIC DNA]</scope>
    <source>
        <strain evidence="2 3">GD13</strain>
    </source>
</reference>
<keyword evidence="3" id="KW-1185">Reference proteome</keyword>
<dbReference type="Proteomes" id="UP001240447">
    <property type="component" value="Unassembled WGS sequence"/>
</dbReference>